<evidence type="ECO:0000313" key="2">
    <source>
        <dbReference type="Proteomes" id="UP001162992"/>
    </source>
</evidence>
<accession>A0ACC2D9L1</accession>
<keyword evidence="2" id="KW-1185">Reference proteome</keyword>
<sequence>MASHDLKPVEGVYTDFRRRREALLKALTVDAEEFSRQCDPEKESLSLYGYPNESWVVQLPVENVPAELPEPSIGINFPRDGMEHKHWLSLVALHSDAWLYAVAFYYGSQFDRDQSVLAEFLSSVKILGSLHLPLFEIVSSRNSASDKSIIDDSRNQTEIDAKTQDLVKGTKPSKTARLPSKEDDIVDDEDDEENDHTFCGICRRLYCSTEFWICYDITASKAHRMEEFVCPSCSPSKKARTDQSSIRN</sequence>
<evidence type="ECO:0000313" key="1">
    <source>
        <dbReference type="EMBL" id="KAJ7550908.1"/>
    </source>
</evidence>
<protein>
    <submittedName>
        <fullName evidence="1">Uncharacterized protein</fullName>
    </submittedName>
</protein>
<comment type="caution">
    <text evidence="1">The sequence shown here is derived from an EMBL/GenBank/DDBJ whole genome shotgun (WGS) entry which is preliminary data.</text>
</comment>
<proteinExistence type="predicted"/>
<dbReference type="EMBL" id="CM055098">
    <property type="protein sequence ID" value="KAJ7550908.1"/>
    <property type="molecule type" value="Genomic_DNA"/>
</dbReference>
<gene>
    <name evidence="1" type="ORF">O6H91_07G124400</name>
</gene>
<organism evidence="1 2">
    <name type="scientific">Diphasiastrum complanatum</name>
    <name type="common">Issler's clubmoss</name>
    <name type="synonym">Lycopodium complanatum</name>
    <dbReference type="NCBI Taxonomy" id="34168"/>
    <lineage>
        <taxon>Eukaryota</taxon>
        <taxon>Viridiplantae</taxon>
        <taxon>Streptophyta</taxon>
        <taxon>Embryophyta</taxon>
        <taxon>Tracheophyta</taxon>
        <taxon>Lycopodiopsida</taxon>
        <taxon>Lycopodiales</taxon>
        <taxon>Lycopodiaceae</taxon>
        <taxon>Lycopodioideae</taxon>
        <taxon>Diphasiastrum</taxon>
    </lineage>
</organism>
<reference evidence="2" key="1">
    <citation type="journal article" date="2024" name="Proc. Natl. Acad. Sci. U.S.A.">
        <title>Extraordinary preservation of gene collinearity over three hundred million years revealed in homosporous lycophytes.</title>
        <authorList>
            <person name="Li C."/>
            <person name="Wickell D."/>
            <person name="Kuo L.Y."/>
            <person name="Chen X."/>
            <person name="Nie B."/>
            <person name="Liao X."/>
            <person name="Peng D."/>
            <person name="Ji J."/>
            <person name="Jenkins J."/>
            <person name="Williams M."/>
            <person name="Shu S."/>
            <person name="Plott C."/>
            <person name="Barry K."/>
            <person name="Rajasekar S."/>
            <person name="Grimwood J."/>
            <person name="Han X."/>
            <person name="Sun S."/>
            <person name="Hou Z."/>
            <person name="He W."/>
            <person name="Dai G."/>
            <person name="Sun C."/>
            <person name="Schmutz J."/>
            <person name="Leebens-Mack J.H."/>
            <person name="Li F.W."/>
            <person name="Wang L."/>
        </authorList>
    </citation>
    <scope>NUCLEOTIDE SEQUENCE [LARGE SCALE GENOMIC DNA]</scope>
    <source>
        <strain evidence="2">cv. PW_Plant_1</strain>
    </source>
</reference>
<name>A0ACC2D9L1_DIPCM</name>
<dbReference type="Proteomes" id="UP001162992">
    <property type="component" value="Chromosome 7"/>
</dbReference>